<organism evidence="1 2">
    <name type="scientific">Streptomyces roseochromogenus subsp. oscitans DS 12.976</name>
    <dbReference type="NCBI Taxonomy" id="1352936"/>
    <lineage>
        <taxon>Bacteria</taxon>
        <taxon>Bacillati</taxon>
        <taxon>Actinomycetota</taxon>
        <taxon>Actinomycetes</taxon>
        <taxon>Kitasatosporales</taxon>
        <taxon>Streptomycetaceae</taxon>
        <taxon>Streptomyces</taxon>
    </lineage>
</organism>
<keyword evidence="2" id="KW-1185">Reference proteome</keyword>
<dbReference type="HOGENOM" id="CLU_041544_0_0_11"/>
<dbReference type="Proteomes" id="UP000017984">
    <property type="component" value="Chromosome"/>
</dbReference>
<proteinExistence type="predicted"/>
<protein>
    <submittedName>
        <fullName evidence="1">Uncharacterized protein</fullName>
    </submittedName>
</protein>
<comment type="caution">
    <text evidence="1">The sequence shown here is derived from an EMBL/GenBank/DDBJ whole genome shotgun (WGS) entry which is preliminary data.</text>
</comment>
<sequence>MTPVIFTFTRVPEVAQNYRGGMPQVNRKLADRMEELVIGQAELARQLNVEIELLTGKLGNVTDADVRRWLRGETKWPQERIRLCLERVLGARAEDLGFVPRKKSSALPKADPVHRRTILNAAGSLVLTIGTSDAGDYGRLGVNDVRRFHQDYVTILRHDDAGRGPQQVENLAVELAARIQSALAASTASTRVRGMLHRLAAEVISTAAFASIDGSAPQRARAHLTEALALAGLSRDSETQYHVWNFMFLASSQRENHAEAVAGAEVMKRSSIARRDPLYASLGHMRSANALARTRRQSEALCALRDAERAFGRADDQRRPEWIRFYDSSEFEALSSFVWTALGDHGKAEYCLHRTLASIPGEMIRNRALYTAHLSLAQARQGEFELACATGRQAGLLSPSSSGSRRTAKTLAATRRVLIASGSKAPEVAEWIEESGQWT</sequence>
<dbReference type="EMBL" id="AWQX01000054">
    <property type="protein sequence ID" value="EST35387.1"/>
    <property type="molecule type" value="Genomic_DNA"/>
</dbReference>
<gene>
    <name evidence="1" type="ORF">M878_06085</name>
</gene>
<name>V6KTC0_STRRC</name>
<evidence type="ECO:0000313" key="1">
    <source>
        <dbReference type="EMBL" id="EST35387.1"/>
    </source>
</evidence>
<dbReference type="AlphaFoldDB" id="V6KTC0"/>
<reference evidence="1 2" key="1">
    <citation type="journal article" date="2014" name="Genome Announc.">
        <title>Draft Genome Sequence of Streptomyces roseochromogenes subsp. oscitans DS 12.976, Producer of the Aminocoumarin Antibiotic Clorobiocin.</title>
        <authorList>
            <person name="Ruckert C."/>
            <person name="Kalinowski J."/>
            <person name="Heide L."/>
            <person name="Apel A.K."/>
        </authorList>
    </citation>
    <scope>NUCLEOTIDE SEQUENCE [LARGE SCALE GENOMIC DNA]</scope>
    <source>
        <strain evidence="1 2">DS 12.976</strain>
    </source>
</reference>
<accession>V6KTC0</accession>
<dbReference type="STRING" id="1352936.M878_06085"/>
<dbReference type="PATRIC" id="fig|1352936.5.peg.1307"/>
<evidence type="ECO:0000313" key="2">
    <source>
        <dbReference type="Proteomes" id="UP000017984"/>
    </source>
</evidence>